<proteinExistence type="predicted"/>
<sequence length="406" mass="45054">MAHDLPDVLKVFADRYRASQAGRTGVSSGDFTLDYMKLLKAAGAQSAAARSSAEERLRAASARSQGMLKLDTHARDERLIHIVRLSREGGEQWLFRHLHESSPTEERRQLADLFGSFADTHVPQHQQAWSSWCRKLAQQVLDGTSIAPFARDDLEGNRELLTLLPRVLGWQGESLIRFASCSICRSSKRLEELRPRIELALKQLSNSTISSLEDLGLMEKPRQVFLCGPLLLQLPEGPLNLGLLKAPVSLSETDIRRAVATHCTASRVLTVENETTFMELTKLGGDTLFIQTSYPGRAVLALLARLPASLPIHHFGDSDPAGFDILRDLRERSGRAITPLHMRHRPCADSAALQSHDHQILGRLLADPHMADCHAELQAMQTAGTKGDFEQESLGPPSLTAWPFYR</sequence>
<dbReference type="InterPro" id="IPR036078">
    <property type="entry name" value="Spo11/TopoVI_A_sf"/>
</dbReference>
<dbReference type="SUPFAM" id="SSF56726">
    <property type="entry name" value="DNA topoisomerase IV, alpha subunit"/>
    <property type="match status" value="1"/>
</dbReference>
<gene>
    <name evidence="2" type="ORF">ACFQDI_15360</name>
</gene>
<protein>
    <submittedName>
        <fullName evidence="2">Wadjet anti-phage system protein JetD domain-containing protein</fullName>
    </submittedName>
</protein>
<evidence type="ECO:0000313" key="3">
    <source>
        <dbReference type="Proteomes" id="UP001596052"/>
    </source>
</evidence>
<dbReference type="RefSeq" id="WP_377168290.1">
    <property type="nucleotide sequence ID" value="NZ_JBHSMQ010000005.1"/>
</dbReference>
<dbReference type="Pfam" id="PF09983">
    <property type="entry name" value="JetD_C"/>
    <property type="match status" value="1"/>
</dbReference>
<name>A0ABW0KUQ1_9BACT</name>
<dbReference type="EMBL" id="JBHSMQ010000005">
    <property type="protein sequence ID" value="MFC5456241.1"/>
    <property type="molecule type" value="Genomic_DNA"/>
</dbReference>
<organism evidence="2 3">
    <name type="scientific">Prosthecobacter fluviatilis</name>
    <dbReference type="NCBI Taxonomy" id="445931"/>
    <lineage>
        <taxon>Bacteria</taxon>
        <taxon>Pseudomonadati</taxon>
        <taxon>Verrucomicrobiota</taxon>
        <taxon>Verrucomicrobiia</taxon>
        <taxon>Verrucomicrobiales</taxon>
        <taxon>Verrucomicrobiaceae</taxon>
        <taxon>Prosthecobacter</taxon>
    </lineage>
</organism>
<evidence type="ECO:0000313" key="2">
    <source>
        <dbReference type="EMBL" id="MFC5456241.1"/>
    </source>
</evidence>
<dbReference type="Gene3D" id="3.40.1360.10">
    <property type="match status" value="1"/>
</dbReference>
<dbReference type="InterPro" id="IPR024534">
    <property type="entry name" value="JetD_C"/>
</dbReference>
<accession>A0ABW0KUQ1</accession>
<reference evidence="3" key="1">
    <citation type="journal article" date="2019" name="Int. J. Syst. Evol. Microbiol.">
        <title>The Global Catalogue of Microorganisms (GCM) 10K type strain sequencing project: providing services to taxonomists for standard genome sequencing and annotation.</title>
        <authorList>
            <consortium name="The Broad Institute Genomics Platform"/>
            <consortium name="The Broad Institute Genome Sequencing Center for Infectious Disease"/>
            <person name="Wu L."/>
            <person name="Ma J."/>
        </authorList>
    </citation>
    <scope>NUCLEOTIDE SEQUENCE [LARGE SCALE GENOMIC DNA]</scope>
    <source>
        <strain evidence="3">CGMCC 4.1469</strain>
    </source>
</reference>
<comment type="caution">
    <text evidence="2">The sequence shown here is derived from an EMBL/GenBank/DDBJ whole genome shotgun (WGS) entry which is preliminary data.</text>
</comment>
<dbReference type="Proteomes" id="UP001596052">
    <property type="component" value="Unassembled WGS sequence"/>
</dbReference>
<evidence type="ECO:0000259" key="1">
    <source>
        <dbReference type="Pfam" id="PF09983"/>
    </source>
</evidence>
<keyword evidence="3" id="KW-1185">Reference proteome</keyword>
<feature type="domain" description="Wadjet protein JetD C-terminal" evidence="1">
    <location>
        <begin position="259"/>
        <end position="394"/>
    </location>
</feature>